<evidence type="ECO:0000313" key="2">
    <source>
        <dbReference type="Proteomes" id="UP000239772"/>
    </source>
</evidence>
<dbReference type="InterPro" id="IPR045389">
    <property type="entry name" value="DUF6522"/>
</dbReference>
<dbReference type="RefSeq" id="WP_106335834.1">
    <property type="nucleotide sequence ID" value="NZ_PVZS01000005.1"/>
</dbReference>
<keyword evidence="2" id="KW-1185">Reference proteome</keyword>
<reference evidence="2" key="1">
    <citation type="submission" date="2018-03" db="EMBL/GenBank/DDBJ databases">
        <authorList>
            <person name="Sun L."/>
            <person name="Liu H."/>
            <person name="Chen W."/>
            <person name="Huang K."/>
            <person name="Liu W."/>
            <person name="Gao X."/>
        </authorList>
    </citation>
    <scope>NUCLEOTIDE SEQUENCE [LARGE SCALE GENOMIC DNA]</scope>
    <source>
        <strain evidence="2">SH9</strain>
    </source>
</reference>
<comment type="caution">
    <text evidence="1">The sequence shown here is derived from an EMBL/GenBank/DDBJ whole genome shotgun (WGS) entry which is preliminary data.</text>
</comment>
<name>A0A2T1HWJ7_9HYPH</name>
<accession>A0A2T1HWJ7</accession>
<sequence>MTEVKLEAAGGGPEAVEISLGEVARTLGISPDLAWAELKAGRLTSVLEQGAGQDEGRLRLNFFYGCKRGRIVLSGGGEVLQRSCVDFGELRRASRK</sequence>
<dbReference type="EMBL" id="PVZS01000005">
    <property type="protein sequence ID" value="PSC05994.1"/>
    <property type="molecule type" value="Genomic_DNA"/>
</dbReference>
<evidence type="ECO:0000313" key="1">
    <source>
        <dbReference type="EMBL" id="PSC05994.1"/>
    </source>
</evidence>
<proteinExistence type="predicted"/>
<dbReference type="AlphaFoldDB" id="A0A2T1HWJ7"/>
<organism evidence="1 2">
    <name type="scientific">Alsobacter soli</name>
    <dbReference type="NCBI Taxonomy" id="2109933"/>
    <lineage>
        <taxon>Bacteria</taxon>
        <taxon>Pseudomonadati</taxon>
        <taxon>Pseudomonadota</taxon>
        <taxon>Alphaproteobacteria</taxon>
        <taxon>Hyphomicrobiales</taxon>
        <taxon>Alsobacteraceae</taxon>
        <taxon>Alsobacter</taxon>
    </lineage>
</organism>
<gene>
    <name evidence="1" type="ORF">SLNSH_06365</name>
</gene>
<dbReference type="Pfam" id="PF20132">
    <property type="entry name" value="DUF6522"/>
    <property type="match status" value="1"/>
</dbReference>
<protein>
    <submittedName>
        <fullName evidence="1">Uncharacterized protein</fullName>
    </submittedName>
</protein>
<dbReference type="Proteomes" id="UP000239772">
    <property type="component" value="Unassembled WGS sequence"/>
</dbReference>
<dbReference type="OrthoDB" id="8238457at2"/>